<dbReference type="AlphaFoldDB" id="A0AA39KR94"/>
<reference evidence="2" key="2">
    <citation type="submission" date="2023-03" db="EMBL/GenBank/DDBJ databases">
        <authorList>
            <person name="Inwood S.N."/>
            <person name="Skelly J.G."/>
            <person name="Guhlin J."/>
            <person name="Harrop T.W.R."/>
            <person name="Goldson S.G."/>
            <person name="Dearden P.K."/>
        </authorList>
    </citation>
    <scope>NUCLEOTIDE SEQUENCE</scope>
    <source>
        <strain evidence="2">Irish</strain>
        <tissue evidence="2">Whole body</tissue>
    </source>
</reference>
<dbReference type="Proteomes" id="UP001168990">
    <property type="component" value="Unassembled WGS sequence"/>
</dbReference>
<evidence type="ECO:0000256" key="1">
    <source>
        <dbReference type="SAM" id="MobiDB-lite"/>
    </source>
</evidence>
<feature type="region of interest" description="Disordered" evidence="1">
    <location>
        <begin position="69"/>
        <end position="90"/>
    </location>
</feature>
<proteinExistence type="predicted"/>
<organism evidence="2 3">
    <name type="scientific">Microctonus aethiopoides</name>
    <dbReference type="NCBI Taxonomy" id="144406"/>
    <lineage>
        <taxon>Eukaryota</taxon>
        <taxon>Metazoa</taxon>
        <taxon>Ecdysozoa</taxon>
        <taxon>Arthropoda</taxon>
        <taxon>Hexapoda</taxon>
        <taxon>Insecta</taxon>
        <taxon>Pterygota</taxon>
        <taxon>Neoptera</taxon>
        <taxon>Endopterygota</taxon>
        <taxon>Hymenoptera</taxon>
        <taxon>Apocrita</taxon>
        <taxon>Ichneumonoidea</taxon>
        <taxon>Braconidae</taxon>
        <taxon>Euphorinae</taxon>
        <taxon>Microctonus</taxon>
    </lineage>
</organism>
<reference evidence="2" key="1">
    <citation type="journal article" date="2023" name="bioRxiv">
        <title>Scaffold-level genome assemblies of two parasitoid biocontrol wasps reveal the parthenogenesis mechanism and an associated novel virus.</title>
        <authorList>
            <person name="Inwood S."/>
            <person name="Skelly J."/>
            <person name="Guhlin J."/>
            <person name="Harrop T."/>
            <person name="Goldson S."/>
            <person name="Dearden P."/>
        </authorList>
    </citation>
    <scope>NUCLEOTIDE SEQUENCE</scope>
    <source>
        <strain evidence="2">Irish</strain>
        <tissue evidence="2">Whole body</tissue>
    </source>
</reference>
<dbReference type="EMBL" id="JAQQBS010000003">
    <property type="protein sequence ID" value="KAK0170787.1"/>
    <property type="molecule type" value="Genomic_DNA"/>
</dbReference>
<accession>A0AA39KR94</accession>
<comment type="caution">
    <text evidence="2">The sequence shown here is derived from an EMBL/GenBank/DDBJ whole genome shotgun (WGS) entry which is preliminary data.</text>
</comment>
<evidence type="ECO:0000313" key="2">
    <source>
        <dbReference type="EMBL" id="KAK0170787.1"/>
    </source>
</evidence>
<sequence length="90" mass="9693">MWEIVSLKHYERGDGKENKGLKGVRVVRGILRIKLQATAQEAVTVQHCSGECPEGLLYTTAVPLLHDAEAVGPGSVGRPQAANESHKHAP</sequence>
<evidence type="ECO:0000313" key="3">
    <source>
        <dbReference type="Proteomes" id="UP001168990"/>
    </source>
</evidence>
<keyword evidence="3" id="KW-1185">Reference proteome</keyword>
<name>A0AA39KR94_9HYME</name>
<gene>
    <name evidence="2" type="ORF">PV328_008585</name>
</gene>
<protein>
    <submittedName>
        <fullName evidence="2">Uncharacterized protein</fullName>
    </submittedName>
</protein>